<proteinExistence type="predicted"/>
<feature type="region of interest" description="Disordered" evidence="6">
    <location>
        <begin position="64"/>
        <end position="87"/>
    </location>
</feature>
<keyword evidence="10" id="KW-1185">Reference proteome</keyword>
<evidence type="ECO:0000256" key="2">
    <source>
        <dbReference type="ARBA" id="ARBA00022475"/>
    </source>
</evidence>
<protein>
    <submittedName>
        <fullName evidence="9">ABC transporter permease</fullName>
    </submittedName>
</protein>
<comment type="caution">
    <text evidence="9">The sequence shown here is derived from an EMBL/GenBank/DDBJ whole genome shotgun (WGS) entry which is preliminary data.</text>
</comment>
<feature type="transmembrane region" description="Helical" evidence="7">
    <location>
        <begin position="408"/>
        <end position="431"/>
    </location>
</feature>
<keyword evidence="5 7" id="KW-0472">Membrane</keyword>
<dbReference type="Pfam" id="PF02687">
    <property type="entry name" value="FtsX"/>
    <property type="match status" value="2"/>
</dbReference>
<gene>
    <name evidence="9" type="ORF">ACFQVC_28425</name>
</gene>
<dbReference type="RefSeq" id="WP_381835863.1">
    <property type="nucleotide sequence ID" value="NZ_JBHTCF010000014.1"/>
</dbReference>
<evidence type="ECO:0000259" key="8">
    <source>
        <dbReference type="Pfam" id="PF02687"/>
    </source>
</evidence>
<dbReference type="PANTHER" id="PTHR30287">
    <property type="entry name" value="MEMBRANE COMPONENT OF PREDICTED ABC SUPERFAMILY METABOLITE UPTAKE TRANSPORTER"/>
    <property type="match status" value="1"/>
</dbReference>
<feature type="transmembrane region" description="Helical" evidence="7">
    <location>
        <begin position="366"/>
        <end position="387"/>
    </location>
</feature>
<dbReference type="Proteomes" id="UP001596523">
    <property type="component" value="Unassembled WGS sequence"/>
</dbReference>
<dbReference type="PANTHER" id="PTHR30287:SF1">
    <property type="entry name" value="INNER MEMBRANE PROTEIN"/>
    <property type="match status" value="1"/>
</dbReference>
<feature type="domain" description="ABC3 transporter permease C-terminal" evidence="8">
    <location>
        <begin position="719"/>
        <end position="831"/>
    </location>
</feature>
<dbReference type="PROSITE" id="PS51257">
    <property type="entry name" value="PROKAR_LIPOPROTEIN"/>
    <property type="match status" value="1"/>
</dbReference>
<feature type="transmembrane region" description="Helical" evidence="7">
    <location>
        <begin position="324"/>
        <end position="346"/>
    </location>
</feature>
<keyword evidence="4 7" id="KW-1133">Transmembrane helix</keyword>
<evidence type="ECO:0000256" key="4">
    <source>
        <dbReference type="ARBA" id="ARBA00022989"/>
    </source>
</evidence>
<feature type="transmembrane region" description="Helical" evidence="7">
    <location>
        <begin position="718"/>
        <end position="740"/>
    </location>
</feature>
<feature type="transmembrane region" description="Helical" evidence="7">
    <location>
        <begin position="804"/>
        <end position="823"/>
    </location>
</feature>
<evidence type="ECO:0000256" key="6">
    <source>
        <dbReference type="SAM" id="MobiDB-lite"/>
    </source>
</evidence>
<sequence length="841" mass="85563">MIRLALATVRHRWWSFAGTFLGTALAVALVAACGTLLFSALSSPAGADRYTAADAVVSAARQVSVQDGDDTETRPLSGAPALPDGLTGRLATVPGVTQVTEDTSFYAQPLTPRGKPVGGGSDATAPVMGHAWSSASLTPFRLLAGRVPQDGEVVLDAGLARHADVHVGGRVHMALPHKVASFRLAGTVAAPGGPQLSSQGAVFFSASDAERLSQPGDATALALRFAPDADSRTVLDKVRSAAGPDVRVLTGDERVQADAPAVLVSYTGAVGVFGSMAGITVFAALFVIAGTIAFAARQRLRELALLRTLGATPRQVRRLMGLEAWAVGVAAAVVGTPLGSWLAGWMGERFVATGAVPASLDVHGSALPLLIAAGCGVGVARLAAYFAGRRVARIAPTEAMREAAAAPASGGIWRVVTGAVLVAGAVAVLVFTPMRGGIGVGMGFIGCALLVCAAAALGPWLVRVVGAVLGGVLPGATGRLAAANTRRFPLRTAGAAMPLALLFALNATMLLNSTLLSNLTDQAAHARVASARQSLTAADGPGLPLGAYEEAARMPGVRDVDATVPSEVMVRKGGKPQHYPAQGLYRTGGGVLDLKVTSGSLDGLAEGVAVSTDLAGSQHWRVGETVGLWLPDGTYVSRPVVALYGRSAGFGDMLLPGSLAAAHTTRPLVSAVHLGQNPGPAAVKELRAQFPQLSAYGDEAATSRQDAETASQQAALRLLTGISLVFTAVAVLNTFAMAALGRRGEYAALRLLGATARQVRAMAAREAVLTVTAGLVVGAGIAAVVVGTFSSAQDGQWRIIVDPLWYTGLLTGTGLLGLAAAALPTRLVLRTATAHGGRSAQ</sequence>
<accession>A0ABW2JS17</accession>
<evidence type="ECO:0000313" key="10">
    <source>
        <dbReference type="Proteomes" id="UP001596523"/>
    </source>
</evidence>
<keyword evidence="3 7" id="KW-0812">Transmembrane</keyword>
<feature type="domain" description="ABC3 transporter permease C-terminal" evidence="8">
    <location>
        <begin position="275"/>
        <end position="396"/>
    </location>
</feature>
<evidence type="ECO:0000256" key="7">
    <source>
        <dbReference type="SAM" id="Phobius"/>
    </source>
</evidence>
<feature type="transmembrane region" description="Helical" evidence="7">
    <location>
        <begin position="272"/>
        <end position="296"/>
    </location>
</feature>
<dbReference type="InterPro" id="IPR038766">
    <property type="entry name" value="Membrane_comp_ABC_pdt"/>
</dbReference>
<evidence type="ECO:0000256" key="1">
    <source>
        <dbReference type="ARBA" id="ARBA00004651"/>
    </source>
</evidence>
<dbReference type="InterPro" id="IPR003838">
    <property type="entry name" value="ABC3_permease_C"/>
</dbReference>
<organism evidence="9 10">
    <name type="scientific">Streptomyces monticola</name>
    <dbReference type="NCBI Taxonomy" id="2666263"/>
    <lineage>
        <taxon>Bacteria</taxon>
        <taxon>Bacillati</taxon>
        <taxon>Actinomycetota</taxon>
        <taxon>Actinomycetes</taxon>
        <taxon>Kitasatosporales</taxon>
        <taxon>Streptomycetaceae</taxon>
        <taxon>Streptomyces</taxon>
    </lineage>
</organism>
<name>A0ABW2JS17_9ACTN</name>
<keyword evidence="2" id="KW-1003">Cell membrane</keyword>
<evidence type="ECO:0000256" key="3">
    <source>
        <dbReference type="ARBA" id="ARBA00022692"/>
    </source>
</evidence>
<feature type="transmembrane region" description="Helical" evidence="7">
    <location>
        <begin position="767"/>
        <end position="792"/>
    </location>
</feature>
<comment type="subcellular location">
    <subcellularLocation>
        <location evidence="1">Cell membrane</location>
        <topology evidence="1">Multi-pass membrane protein</topology>
    </subcellularLocation>
</comment>
<reference evidence="10" key="1">
    <citation type="journal article" date="2019" name="Int. J. Syst. Evol. Microbiol.">
        <title>The Global Catalogue of Microorganisms (GCM) 10K type strain sequencing project: providing services to taxonomists for standard genome sequencing and annotation.</title>
        <authorList>
            <consortium name="The Broad Institute Genomics Platform"/>
            <consortium name="The Broad Institute Genome Sequencing Center for Infectious Disease"/>
            <person name="Wu L."/>
            <person name="Ma J."/>
        </authorList>
    </citation>
    <scope>NUCLEOTIDE SEQUENCE [LARGE SCALE GENOMIC DNA]</scope>
    <source>
        <strain evidence="10">SYNS20</strain>
    </source>
</reference>
<dbReference type="EMBL" id="JBHTCF010000014">
    <property type="protein sequence ID" value="MFC7308140.1"/>
    <property type="molecule type" value="Genomic_DNA"/>
</dbReference>
<evidence type="ECO:0000313" key="9">
    <source>
        <dbReference type="EMBL" id="MFC7308140.1"/>
    </source>
</evidence>
<evidence type="ECO:0000256" key="5">
    <source>
        <dbReference type="ARBA" id="ARBA00023136"/>
    </source>
</evidence>
<feature type="transmembrane region" description="Helical" evidence="7">
    <location>
        <begin position="443"/>
        <end position="476"/>
    </location>
</feature>